<organism evidence="2 3">
    <name type="scientific">Candidatus Yanofskybacteria bacterium RIFCSPLOWO2_01_FULL_44_22</name>
    <dbReference type="NCBI Taxonomy" id="1802697"/>
    <lineage>
        <taxon>Bacteria</taxon>
        <taxon>Candidatus Yanofskyibacteriota</taxon>
    </lineage>
</organism>
<keyword evidence="1" id="KW-0812">Transmembrane</keyword>
<comment type="caution">
    <text evidence="2">The sequence shown here is derived from an EMBL/GenBank/DDBJ whole genome shotgun (WGS) entry which is preliminary data.</text>
</comment>
<sequence>MEKDQKINGFGLLGIIIVVAIVAAFSIGGGMYWNETKKQQSLLQMGADAKKRAEELKQAIESRNEQIFGSPTSEDTDVNTFEWKTYRNEKYGFEVKIPPRWSAADIEEIKDAYYGGINIFLRLPSKNSGLQPVCHFSVYQSSQWDRLQKDVETNKPIFLVSKDDTLYGWGCGHDDYGYRGFEEYNQAVDDQQLKDLPMGPFQEFKKSILPTFRLIK</sequence>
<keyword evidence="1" id="KW-1133">Transmembrane helix</keyword>
<dbReference type="Proteomes" id="UP000178256">
    <property type="component" value="Unassembled WGS sequence"/>
</dbReference>
<dbReference type="EMBL" id="MGKL01000008">
    <property type="protein sequence ID" value="OGN26231.1"/>
    <property type="molecule type" value="Genomic_DNA"/>
</dbReference>
<evidence type="ECO:0000313" key="3">
    <source>
        <dbReference type="Proteomes" id="UP000178256"/>
    </source>
</evidence>
<feature type="transmembrane region" description="Helical" evidence="1">
    <location>
        <begin position="12"/>
        <end position="33"/>
    </location>
</feature>
<evidence type="ECO:0000256" key="1">
    <source>
        <dbReference type="SAM" id="Phobius"/>
    </source>
</evidence>
<name>A0A1F8GLL6_9BACT</name>
<protein>
    <submittedName>
        <fullName evidence="2">Uncharacterized protein</fullName>
    </submittedName>
</protein>
<proteinExistence type="predicted"/>
<gene>
    <name evidence="2" type="ORF">A2925_04950</name>
</gene>
<accession>A0A1F8GLL6</accession>
<dbReference type="STRING" id="1802697.A2925_04950"/>
<reference evidence="2 3" key="1">
    <citation type="journal article" date="2016" name="Nat. Commun.">
        <title>Thousands of microbial genomes shed light on interconnected biogeochemical processes in an aquifer system.</title>
        <authorList>
            <person name="Anantharaman K."/>
            <person name="Brown C.T."/>
            <person name="Hug L.A."/>
            <person name="Sharon I."/>
            <person name="Castelle C.J."/>
            <person name="Probst A.J."/>
            <person name="Thomas B.C."/>
            <person name="Singh A."/>
            <person name="Wilkins M.J."/>
            <person name="Karaoz U."/>
            <person name="Brodie E.L."/>
            <person name="Williams K.H."/>
            <person name="Hubbard S.S."/>
            <person name="Banfield J.F."/>
        </authorList>
    </citation>
    <scope>NUCLEOTIDE SEQUENCE [LARGE SCALE GENOMIC DNA]</scope>
</reference>
<keyword evidence="1" id="KW-0472">Membrane</keyword>
<evidence type="ECO:0000313" key="2">
    <source>
        <dbReference type="EMBL" id="OGN26231.1"/>
    </source>
</evidence>
<dbReference type="AlphaFoldDB" id="A0A1F8GLL6"/>